<organism evidence="13 14">
    <name type="scientific">Sipha flava</name>
    <name type="common">yellow sugarcane aphid</name>
    <dbReference type="NCBI Taxonomy" id="143950"/>
    <lineage>
        <taxon>Eukaryota</taxon>
        <taxon>Metazoa</taxon>
        <taxon>Ecdysozoa</taxon>
        <taxon>Arthropoda</taxon>
        <taxon>Hexapoda</taxon>
        <taxon>Insecta</taxon>
        <taxon>Pterygota</taxon>
        <taxon>Neoptera</taxon>
        <taxon>Paraneoptera</taxon>
        <taxon>Hemiptera</taxon>
        <taxon>Sternorrhyncha</taxon>
        <taxon>Aphidomorpha</taxon>
        <taxon>Aphidoidea</taxon>
        <taxon>Aphididae</taxon>
        <taxon>Sipha</taxon>
    </lineage>
</organism>
<evidence type="ECO:0000256" key="3">
    <source>
        <dbReference type="ARBA" id="ARBA00022490"/>
    </source>
</evidence>
<dbReference type="GO" id="GO:0045503">
    <property type="term" value="F:dynein light chain binding"/>
    <property type="evidence" value="ECO:0007669"/>
    <property type="project" value="TreeGrafter"/>
</dbReference>
<keyword evidence="6" id="KW-0677">Repeat</keyword>
<dbReference type="SMART" id="SM00320">
    <property type="entry name" value="WD40"/>
    <property type="match status" value="4"/>
</dbReference>
<dbReference type="GO" id="GO:0045504">
    <property type="term" value="F:dynein heavy chain binding"/>
    <property type="evidence" value="ECO:0007669"/>
    <property type="project" value="TreeGrafter"/>
</dbReference>
<dbReference type="InterPro" id="IPR050687">
    <property type="entry name" value="Dynein_IC"/>
</dbReference>
<dbReference type="PANTHER" id="PTHR12442:SF11">
    <property type="entry name" value="DYNEIN AXONEMAL INTERMEDIATE CHAIN 1"/>
    <property type="match status" value="1"/>
</dbReference>
<keyword evidence="7" id="KW-0243">Dynein</keyword>
<evidence type="ECO:0000256" key="12">
    <source>
        <dbReference type="SAM" id="Coils"/>
    </source>
</evidence>
<dbReference type="Proteomes" id="UP000694846">
    <property type="component" value="Unplaced"/>
</dbReference>
<evidence type="ECO:0000256" key="6">
    <source>
        <dbReference type="ARBA" id="ARBA00022737"/>
    </source>
</evidence>
<accession>A0A8B8GS90</accession>
<dbReference type="InterPro" id="IPR001680">
    <property type="entry name" value="WD40_rpt"/>
</dbReference>
<keyword evidence="10" id="KW-0966">Cell projection</keyword>
<dbReference type="OrthoDB" id="10261376at2759"/>
<protein>
    <submittedName>
        <fullName evidence="14">LOW QUALITY PROTEIN: dynein intermediate chain 2, ciliary-like</fullName>
    </submittedName>
</protein>
<feature type="coiled-coil region" evidence="12">
    <location>
        <begin position="124"/>
        <end position="172"/>
    </location>
</feature>
<keyword evidence="12" id="KW-0175">Coiled coil</keyword>
<dbReference type="Pfam" id="PF00400">
    <property type="entry name" value="WD40"/>
    <property type="match status" value="1"/>
</dbReference>
<dbReference type="GeneID" id="112694646"/>
<evidence type="ECO:0000256" key="2">
    <source>
        <dbReference type="ARBA" id="ARBA00011059"/>
    </source>
</evidence>
<evidence type="ECO:0000313" key="13">
    <source>
        <dbReference type="Proteomes" id="UP000694846"/>
    </source>
</evidence>
<evidence type="ECO:0000256" key="8">
    <source>
        <dbReference type="ARBA" id="ARBA00023175"/>
    </source>
</evidence>
<evidence type="ECO:0000256" key="4">
    <source>
        <dbReference type="ARBA" id="ARBA00022574"/>
    </source>
</evidence>
<dbReference type="InterPro" id="IPR015943">
    <property type="entry name" value="WD40/YVTN_repeat-like_dom_sf"/>
</dbReference>
<comment type="similarity">
    <text evidence="2">Belongs to the dynein intermediate chain family.</text>
</comment>
<proteinExistence type="inferred from homology"/>
<keyword evidence="3" id="KW-0963">Cytoplasm</keyword>
<evidence type="ECO:0000256" key="9">
    <source>
        <dbReference type="ARBA" id="ARBA00023212"/>
    </source>
</evidence>
<keyword evidence="5" id="KW-0493">Microtubule</keyword>
<name>A0A8B8GS90_9HEMI</name>
<dbReference type="InterPro" id="IPR036322">
    <property type="entry name" value="WD40_repeat_dom_sf"/>
</dbReference>
<reference evidence="14" key="1">
    <citation type="submission" date="2025-08" db="UniProtKB">
        <authorList>
            <consortium name="RefSeq"/>
        </authorList>
    </citation>
    <scope>IDENTIFICATION</scope>
    <source>
        <tissue evidence="14">Whole body</tissue>
    </source>
</reference>
<dbReference type="PROSITE" id="PS50082">
    <property type="entry name" value="WD_REPEATS_2"/>
    <property type="match status" value="1"/>
</dbReference>
<comment type="subcellular location">
    <subcellularLocation>
        <location evidence="1">Cytoplasm</location>
        <location evidence="1">Cytoskeleton</location>
        <location evidence="1">Cilium axoneme</location>
    </subcellularLocation>
</comment>
<dbReference type="GO" id="GO:0036158">
    <property type="term" value="P:outer dynein arm assembly"/>
    <property type="evidence" value="ECO:0007669"/>
    <property type="project" value="TreeGrafter"/>
</dbReference>
<evidence type="ECO:0000256" key="7">
    <source>
        <dbReference type="ARBA" id="ARBA00023017"/>
    </source>
</evidence>
<keyword evidence="8" id="KW-0505">Motor protein</keyword>
<evidence type="ECO:0000256" key="1">
    <source>
        <dbReference type="ARBA" id="ARBA00004430"/>
    </source>
</evidence>
<evidence type="ECO:0000256" key="5">
    <source>
        <dbReference type="ARBA" id="ARBA00022701"/>
    </source>
</evidence>
<feature type="repeat" description="WD" evidence="11">
    <location>
        <begin position="565"/>
        <end position="598"/>
    </location>
</feature>
<evidence type="ECO:0000313" key="14">
    <source>
        <dbReference type="RefSeq" id="XP_025425973.1"/>
    </source>
</evidence>
<dbReference type="GO" id="GO:0003341">
    <property type="term" value="P:cilium movement"/>
    <property type="evidence" value="ECO:0007669"/>
    <property type="project" value="TreeGrafter"/>
</dbReference>
<dbReference type="GO" id="GO:0005874">
    <property type="term" value="C:microtubule"/>
    <property type="evidence" value="ECO:0007669"/>
    <property type="project" value="UniProtKB-KW"/>
</dbReference>
<keyword evidence="13" id="KW-1185">Reference proteome</keyword>
<keyword evidence="4 11" id="KW-0853">WD repeat</keyword>
<dbReference type="PANTHER" id="PTHR12442">
    <property type="entry name" value="DYNEIN INTERMEDIATE CHAIN"/>
    <property type="match status" value="1"/>
</dbReference>
<keyword evidence="9" id="KW-0206">Cytoskeleton</keyword>
<evidence type="ECO:0000256" key="11">
    <source>
        <dbReference type="PROSITE-ProRule" id="PRU00221"/>
    </source>
</evidence>
<dbReference type="GO" id="GO:0036157">
    <property type="term" value="C:outer dynein arm"/>
    <property type="evidence" value="ECO:0007669"/>
    <property type="project" value="TreeGrafter"/>
</dbReference>
<dbReference type="Gene3D" id="2.130.10.10">
    <property type="entry name" value="YVTN repeat-like/Quinoprotein amine dehydrogenase"/>
    <property type="match status" value="2"/>
</dbReference>
<evidence type="ECO:0000256" key="10">
    <source>
        <dbReference type="ARBA" id="ARBA00023273"/>
    </source>
</evidence>
<gene>
    <name evidence="14" type="primary">LOC112694646</name>
</gene>
<sequence>MAPPKQEPKKKIEVVETTETIVNLNDPVKPDDQLVLSNDTLEEIHDNIFYIKEPPKPPTQIIYSYRKKKFEPKIEKSNGVLIIGLKSALLHCESTEANIQIENELCRKPEDFTAVDEVGEIEMMEEEQENIDVLDLSEDVAEENLVLLEEGNEEFLNEENELDEMNEMEEEKSLKVVSKEDFEPVHKKRVLKEKSIESFVSLPVTKFCTVIKLKNKFNFFDRYVQTKSISMKDKYTQTRIKKYVKFQMTVLRGESYDICKNDFMKQQEKKEEEMRKKMAAHMSKKQAGSKKKQVTHDPKTLNLLNISKTIERFVNLLVTDAIAQDFRYYEDPSDQFRNKGEGTLMLMWNMVLKKEKIFTVTDMCWNPIYFDMFAITVSIPQCYLSSTDNPDVGYVCVWLLKNSSYPDFVTETDCGAMCLSFHHQFGYNLVVGFRDGGLAVYNINMLTHEPQYKTDLTQTRHMACVRQVVWGKDLPSGELNFFSVSEDGTVCQWLLVEFEMVKIVIMTLIIEMDPEIELGGIKQTYYAKGTTITFNPNNDELYMVGTTEGYVYKCNTAMSSFTKKFRAHEMEVNRIDYNKFDSNIFITCSNDFMVKLWEDDSEGPLIMINLRRALCDVHWSPFSSTVFVILTVDCHMIFYDLNVSLKKPVCDQLIQSAEEDRPTRMIFNKRVPMVLVGSSRSTVITFKLSPGLRATMKSPKKGVLISVETMELEKLYAILDTFRKKTNKSVTS</sequence>
<dbReference type="SUPFAM" id="SSF50978">
    <property type="entry name" value="WD40 repeat-like"/>
    <property type="match status" value="1"/>
</dbReference>
<dbReference type="RefSeq" id="XP_025425973.1">
    <property type="nucleotide sequence ID" value="XM_025570188.1"/>
</dbReference>
<dbReference type="AlphaFoldDB" id="A0A8B8GS90"/>